<name>A0A839UVT6_9PROT</name>
<keyword evidence="4" id="KW-0645">Protease</keyword>
<dbReference type="PANTHER" id="PTHR15462">
    <property type="entry name" value="SERINE PROTEASE"/>
    <property type="match status" value="1"/>
</dbReference>
<keyword evidence="4" id="KW-0378">Hydrolase</keyword>
<comment type="caution">
    <text evidence="4">The sequence shown here is derived from an EMBL/GenBank/DDBJ whole genome shotgun (WGS) entry which is preliminary data.</text>
</comment>
<dbReference type="InterPro" id="IPR050966">
    <property type="entry name" value="Glutamyl_endopeptidase"/>
</dbReference>
<dbReference type="SUPFAM" id="SSF50494">
    <property type="entry name" value="Trypsin-like serine proteases"/>
    <property type="match status" value="1"/>
</dbReference>
<dbReference type="PROSITE" id="PS00134">
    <property type="entry name" value="TRYPSIN_HIS"/>
    <property type="match status" value="1"/>
</dbReference>
<evidence type="ECO:0000256" key="1">
    <source>
        <dbReference type="ARBA" id="ARBA00022729"/>
    </source>
</evidence>
<evidence type="ECO:0000313" key="4">
    <source>
        <dbReference type="EMBL" id="MBB3172493.1"/>
    </source>
</evidence>
<feature type="signal peptide" evidence="2">
    <location>
        <begin position="1"/>
        <end position="26"/>
    </location>
</feature>
<dbReference type="InterPro" id="IPR009003">
    <property type="entry name" value="Peptidase_S1_PA"/>
</dbReference>
<gene>
    <name evidence="4" type="ORF">FHR90_000299</name>
    <name evidence="5" type="ORF">HUK83_09120</name>
</gene>
<evidence type="ECO:0000313" key="6">
    <source>
        <dbReference type="Proteomes" id="UP000557688"/>
    </source>
</evidence>
<dbReference type="Gene3D" id="2.40.10.10">
    <property type="entry name" value="Trypsin-like serine proteases"/>
    <property type="match status" value="2"/>
</dbReference>
<dbReference type="EMBL" id="JABXXQ010000162">
    <property type="protein sequence ID" value="NVN30491.1"/>
    <property type="molecule type" value="Genomic_DNA"/>
</dbReference>
<evidence type="ECO:0000259" key="3">
    <source>
        <dbReference type="PROSITE" id="PS50240"/>
    </source>
</evidence>
<evidence type="ECO:0000313" key="7">
    <source>
        <dbReference type="Proteomes" id="UP000565205"/>
    </source>
</evidence>
<dbReference type="GO" id="GO:0004252">
    <property type="term" value="F:serine-type endopeptidase activity"/>
    <property type="evidence" value="ECO:0007669"/>
    <property type="project" value="InterPro"/>
</dbReference>
<feature type="domain" description="Peptidase S1" evidence="3">
    <location>
        <begin position="33"/>
        <end position="238"/>
    </location>
</feature>
<keyword evidence="6" id="KW-1185">Reference proteome</keyword>
<evidence type="ECO:0000313" key="5">
    <source>
        <dbReference type="EMBL" id="NVN30491.1"/>
    </source>
</evidence>
<dbReference type="EMBL" id="JACHXV010000001">
    <property type="protein sequence ID" value="MBB3172493.1"/>
    <property type="molecule type" value="Genomic_DNA"/>
</dbReference>
<dbReference type="GO" id="GO:0006508">
    <property type="term" value="P:proteolysis"/>
    <property type="evidence" value="ECO:0007669"/>
    <property type="project" value="UniProtKB-KW"/>
</dbReference>
<dbReference type="Proteomes" id="UP000557688">
    <property type="component" value="Unassembled WGS sequence"/>
</dbReference>
<reference evidence="4 6" key="2">
    <citation type="submission" date="2020-08" db="EMBL/GenBank/DDBJ databases">
        <title>Genomic Encyclopedia of Type Strains, Phase III (KMG-III): the genomes of soil and plant-associated and newly described type strains.</title>
        <authorList>
            <person name="Whitman W."/>
        </authorList>
    </citation>
    <scope>NUCLEOTIDE SEQUENCE [LARGE SCALE GENOMIC DNA]</scope>
    <source>
        <strain evidence="4 6">CECT 8088</strain>
    </source>
</reference>
<dbReference type="EC" id="3.4.21.-" evidence="4"/>
<evidence type="ECO:0000256" key="2">
    <source>
        <dbReference type="SAM" id="SignalP"/>
    </source>
</evidence>
<keyword evidence="1 2" id="KW-0732">Signal</keyword>
<dbReference type="Pfam" id="PF00089">
    <property type="entry name" value="Trypsin"/>
    <property type="match status" value="1"/>
</dbReference>
<accession>A0A839UVT6</accession>
<dbReference type="AlphaFoldDB" id="A0A839UVT6"/>
<dbReference type="PANTHER" id="PTHR15462:SF8">
    <property type="entry name" value="SERINE PROTEASE"/>
    <property type="match status" value="1"/>
</dbReference>
<dbReference type="PROSITE" id="PS50240">
    <property type="entry name" value="TRYPSIN_DOM"/>
    <property type="match status" value="1"/>
</dbReference>
<dbReference type="Proteomes" id="UP000565205">
    <property type="component" value="Unassembled WGS sequence"/>
</dbReference>
<dbReference type="InterPro" id="IPR043504">
    <property type="entry name" value="Peptidase_S1_PA_chymotrypsin"/>
</dbReference>
<reference evidence="5 7" key="1">
    <citation type="submission" date="2020-06" db="EMBL/GenBank/DDBJ databases">
        <title>Description of novel acetic acid bacteria.</title>
        <authorList>
            <person name="Sombolestani A."/>
        </authorList>
    </citation>
    <scope>NUCLEOTIDE SEQUENCE [LARGE SCALE GENOMIC DNA]</scope>
    <source>
        <strain evidence="5 7">LMG 26838</strain>
    </source>
</reference>
<dbReference type="InterPro" id="IPR001254">
    <property type="entry name" value="Trypsin_dom"/>
</dbReference>
<sequence length="238" mass="24246">MGSHAGHPGLKRLLAALLWLAVPAAAQDVLPGLRGGVRVPADLDHGAFRALLRVQTELGVKCTGFMVAPAIAMTAAHCLYLGKVGRFIQPGSVHVLLGYRLGAYRAHARVRRFVIASGYDPAHPIATIGEDRAVLLLDHAIADAGSILPVAAVPSGGQVAVRVAAYDQDRAELALSSPPCALTGSVRDATGAAVLTQDCSITHGASGAPLVAVIDGRDSAVGMVVAGAAASNLAVPLR</sequence>
<dbReference type="RefSeq" id="WP_176624064.1">
    <property type="nucleotide sequence ID" value="NZ_JABXXQ010000162.1"/>
</dbReference>
<dbReference type="InterPro" id="IPR018114">
    <property type="entry name" value="TRYPSIN_HIS"/>
</dbReference>
<protein>
    <submittedName>
        <fullName evidence="4">Protease YdgD</fullName>
        <ecNumber evidence="4">3.4.21.-</ecNumber>
    </submittedName>
    <submittedName>
        <fullName evidence="5">Trypsin-like serine protease</fullName>
    </submittedName>
</protein>
<organism evidence="4 6">
    <name type="scientific">Endobacter medicaginis</name>
    <dbReference type="NCBI Taxonomy" id="1181271"/>
    <lineage>
        <taxon>Bacteria</taxon>
        <taxon>Pseudomonadati</taxon>
        <taxon>Pseudomonadota</taxon>
        <taxon>Alphaproteobacteria</taxon>
        <taxon>Acetobacterales</taxon>
        <taxon>Acetobacteraceae</taxon>
        <taxon>Endobacter</taxon>
    </lineage>
</organism>
<feature type="chain" id="PRO_5033643830" evidence="2">
    <location>
        <begin position="27"/>
        <end position="238"/>
    </location>
</feature>
<proteinExistence type="predicted"/>